<dbReference type="Proteomes" id="UP000887116">
    <property type="component" value="Unassembled WGS sequence"/>
</dbReference>
<proteinExistence type="predicted"/>
<name>A0A8X6LAM9_TRICU</name>
<accession>A0A8X6LAM9</accession>
<organism evidence="1 2">
    <name type="scientific">Trichonephila clavata</name>
    <name type="common">Joro spider</name>
    <name type="synonym">Nephila clavata</name>
    <dbReference type="NCBI Taxonomy" id="2740835"/>
    <lineage>
        <taxon>Eukaryota</taxon>
        <taxon>Metazoa</taxon>
        <taxon>Ecdysozoa</taxon>
        <taxon>Arthropoda</taxon>
        <taxon>Chelicerata</taxon>
        <taxon>Arachnida</taxon>
        <taxon>Araneae</taxon>
        <taxon>Araneomorphae</taxon>
        <taxon>Entelegynae</taxon>
        <taxon>Araneoidea</taxon>
        <taxon>Nephilidae</taxon>
        <taxon>Trichonephila</taxon>
    </lineage>
</organism>
<sequence>MSFRNRKSSVMPFPDRVFQGRALKESFAREDHIYLDTVCDVSHTISGTARLNRGHTKMVFKKVYTGSIQIGWMSKTLIYTIGVNKQQYVKCSLFSTE</sequence>
<reference evidence="1" key="1">
    <citation type="submission" date="2020-07" db="EMBL/GenBank/DDBJ databases">
        <title>Multicomponent nature underlies the extraordinary mechanical properties of spider dragline silk.</title>
        <authorList>
            <person name="Kono N."/>
            <person name="Nakamura H."/>
            <person name="Mori M."/>
            <person name="Yoshida Y."/>
            <person name="Ohtoshi R."/>
            <person name="Malay A.D."/>
            <person name="Moran D.A.P."/>
            <person name="Tomita M."/>
            <person name="Numata K."/>
            <person name="Arakawa K."/>
        </authorList>
    </citation>
    <scope>NUCLEOTIDE SEQUENCE</scope>
</reference>
<dbReference type="OrthoDB" id="10359255at2759"/>
<gene>
    <name evidence="1" type="ORF">TNCT_291721</name>
</gene>
<comment type="caution">
    <text evidence="1">The sequence shown here is derived from an EMBL/GenBank/DDBJ whole genome shotgun (WGS) entry which is preliminary data.</text>
</comment>
<evidence type="ECO:0000313" key="2">
    <source>
        <dbReference type="Proteomes" id="UP000887116"/>
    </source>
</evidence>
<dbReference type="AlphaFoldDB" id="A0A8X6LAM9"/>
<dbReference type="EMBL" id="BMAO01035123">
    <property type="protein sequence ID" value="GFR01477.1"/>
    <property type="molecule type" value="Genomic_DNA"/>
</dbReference>
<keyword evidence="2" id="KW-1185">Reference proteome</keyword>
<protein>
    <submittedName>
        <fullName evidence="1">Uncharacterized protein</fullName>
    </submittedName>
</protein>
<evidence type="ECO:0000313" key="1">
    <source>
        <dbReference type="EMBL" id="GFR01477.1"/>
    </source>
</evidence>